<dbReference type="AlphaFoldDB" id="A0A1Q9EEL1"/>
<keyword evidence="3" id="KW-1185">Reference proteome</keyword>
<accession>A0A1Q9EEL1</accession>
<feature type="compositionally biased region" description="Gly residues" evidence="1">
    <location>
        <begin position="1"/>
        <end position="17"/>
    </location>
</feature>
<proteinExistence type="predicted"/>
<organism evidence="2 3">
    <name type="scientific">Symbiodinium microadriaticum</name>
    <name type="common">Dinoflagellate</name>
    <name type="synonym">Zooxanthella microadriatica</name>
    <dbReference type="NCBI Taxonomy" id="2951"/>
    <lineage>
        <taxon>Eukaryota</taxon>
        <taxon>Sar</taxon>
        <taxon>Alveolata</taxon>
        <taxon>Dinophyceae</taxon>
        <taxon>Suessiales</taxon>
        <taxon>Symbiodiniaceae</taxon>
        <taxon>Symbiodinium</taxon>
    </lineage>
</organism>
<gene>
    <name evidence="2" type="ORF">AK812_SmicGene10916</name>
</gene>
<feature type="region of interest" description="Disordered" evidence="1">
    <location>
        <begin position="1"/>
        <end position="23"/>
    </location>
</feature>
<sequence>MVSFEGGGGGGGDGGGGWKEDPEWKIGMPWILKATFSSDSKVDRKFGFSSGGADGGFLEITVPAGCQEKDIQVQKEGFKREFSRGRYKDSIGV</sequence>
<dbReference type="EMBL" id="LSRX01000173">
    <property type="protein sequence ID" value="OLQ05860.1"/>
    <property type="molecule type" value="Genomic_DNA"/>
</dbReference>
<evidence type="ECO:0000313" key="2">
    <source>
        <dbReference type="EMBL" id="OLQ05860.1"/>
    </source>
</evidence>
<name>A0A1Q9EEL1_SYMMI</name>
<comment type="caution">
    <text evidence="2">The sequence shown here is derived from an EMBL/GenBank/DDBJ whole genome shotgun (WGS) entry which is preliminary data.</text>
</comment>
<dbReference type="OrthoDB" id="411442at2759"/>
<evidence type="ECO:0000313" key="3">
    <source>
        <dbReference type="Proteomes" id="UP000186817"/>
    </source>
</evidence>
<protein>
    <submittedName>
        <fullName evidence="2">Uncharacterized protein</fullName>
    </submittedName>
</protein>
<evidence type="ECO:0000256" key="1">
    <source>
        <dbReference type="SAM" id="MobiDB-lite"/>
    </source>
</evidence>
<reference evidence="2 3" key="1">
    <citation type="submission" date="2016-02" db="EMBL/GenBank/DDBJ databases">
        <title>Genome analysis of coral dinoflagellate symbionts highlights evolutionary adaptations to a symbiotic lifestyle.</title>
        <authorList>
            <person name="Aranda M."/>
            <person name="Li Y."/>
            <person name="Liew Y.J."/>
            <person name="Baumgarten S."/>
            <person name="Simakov O."/>
            <person name="Wilson M."/>
            <person name="Piel J."/>
            <person name="Ashoor H."/>
            <person name="Bougouffa S."/>
            <person name="Bajic V.B."/>
            <person name="Ryu T."/>
            <person name="Ravasi T."/>
            <person name="Bayer T."/>
            <person name="Micklem G."/>
            <person name="Kim H."/>
            <person name="Bhak J."/>
            <person name="Lajeunesse T.C."/>
            <person name="Voolstra C.R."/>
        </authorList>
    </citation>
    <scope>NUCLEOTIDE SEQUENCE [LARGE SCALE GENOMIC DNA]</scope>
    <source>
        <strain evidence="2 3">CCMP2467</strain>
    </source>
</reference>
<dbReference type="Proteomes" id="UP000186817">
    <property type="component" value="Unassembled WGS sequence"/>
</dbReference>